<comment type="similarity">
    <text evidence="5">Belongs to the URM1 family.</text>
</comment>
<dbReference type="CDD" id="cd01764">
    <property type="entry name" value="Ubl_Urm1"/>
    <property type="match status" value="1"/>
</dbReference>
<dbReference type="InterPro" id="IPR016155">
    <property type="entry name" value="Mopterin_synth/thiamin_S_b"/>
</dbReference>
<accession>A0A4P9YBX5</accession>
<reference evidence="7" key="1">
    <citation type="journal article" date="2018" name="Nat. Microbiol.">
        <title>Leveraging single-cell genomics to expand the fungal tree of life.</title>
        <authorList>
            <person name="Ahrendt S.R."/>
            <person name="Quandt C.A."/>
            <person name="Ciobanu D."/>
            <person name="Clum A."/>
            <person name="Salamov A."/>
            <person name="Andreopoulos B."/>
            <person name="Cheng J.F."/>
            <person name="Woyke T."/>
            <person name="Pelin A."/>
            <person name="Henrissat B."/>
            <person name="Reynolds N.K."/>
            <person name="Benny G.L."/>
            <person name="Smith M.E."/>
            <person name="James T.Y."/>
            <person name="Grigoriev I.V."/>
        </authorList>
    </citation>
    <scope>NUCLEOTIDE SEQUENCE [LARGE SCALE GENOMIC DNA]</scope>
    <source>
        <strain evidence="7">CSF55</strain>
    </source>
</reference>
<dbReference type="EMBL" id="ML006251">
    <property type="protein sequence ID" value="RKP16766.1"/>
    <property type="molecule type" value="Genomic_DNA"/>
</dbReference>
<evidence type="ECO:0000256" key="1">
    <source>
        <dbReference type="ARBA" id="ARBA00022490"/>
    </source>
</evidence>
<dbReference type="InterPro" id="IPR015221">
    <property type="entry name" value="Urm1"/>
</dbReference>
<name>A0A4P9YBX5_ROZAC</name>
<proteinExistence type="inferred from homology"/>
<gene>
    <name evidence="6" type="ORF">ROZALSC1DRAFT_17197</name>
</gene>
<protein>
    <recommendedName>
        <fullName evidence="5">Ubiquitin-related modifier 1</fullName>
    </recommendedName>
</protein>
<organism evidence="6 7">
    <name type="scientific">Rozella allomycis (strain CSF55)</name>
    <dbReference type="NCBI Taxonomy" id="988480"/>
    <lineage>
        <taxon>Eukaryota</taxon>
        <taxon>Fungi</taxon>
        <taxon>Fungi incertae sedis</taxon>
        <taxon>Cryptomycota</taxon>
        <taxon>Cryptomycota incertae sedis</taxon>
        <taxon>Rozella</taxon>
    </lineage>
</organism>
<dbReference type="PANTHER" id="PTHR14986">
    <property type="entry name" value="RURM1 PROTEIN"/>
    <property type="match status" value="1"/>
</dbReference>
<evidence type="ECO:0000256" key="3">
    <source>
        <dbReference type="ARBA" id="ARBA00022694"/>
    </source>
</evidence>
<dbReference type="GO" id="GO:0005737">
    <property type="term" value="C:cytoplasm"/>
    <property type="evidence" value="ECO:0007669"/>
    <property type="project" value="UniProtKB-SubCell"/>
</dbReference>
<sequence>SGGLETLFSNQRNINLTVPSNTSIAELLTILKTDHLTGKPELFLSGNTVRPGILVLINNCDWELEGEAKYIIQPKDSIVFISTLHGG</sequence>
<keyword evidence="1 5" id="KW-0963">Cytoplasm</keyword>
<comment type="subcellular location">
    <subcellularLocation>
        <location evidence="5">Cytoplasm</location>
    </subcellularLocation>
</comment>
<evidence type="ECO:0000313" key="7">
    <source>
        <dbReference type="Proteomes" id="UP000281549"/>
    </source>
</evidence>
<dbReference type="HAMAP" id="MF_03048">
    <property type="entry name" value="Urm1"/>
    <property type="match status" value="1"/>
</dbReference>
<comment type="pathway">
    <text evidence="5">tRNA modification; 5-methoxycarbonylmethyl-2-thiouridine-tRNA biosynthesis.</text>
</comment>
<dbReference type="PIRSF" id="PIRSF037379">
    <property type="entry name" value="Ubiquitin-related_modifier_1"/>
    <property type="match status" value="1"/>
</dbReference>
<evidence type="ECO:0000256" key="4">
    <source>
        <dbReference type="ARBA" id="ARBA00022786"/>
    </source>
</evidence>
<dbReference type="SUPFAM" id="SSF54285">
    <property type="entry name" value="MoaD/ThiS"/>
    <property type="match status" value="1"/>
</dbReference>
<dbReference type="Proteomes" id="UP000281549">
    <property type="component" value="Unassembled WGS sequence"/>
</dbReference>
<dbReference type="UniPathway" id="UPA00988"/>
<evidence type="ECO:0000256" key="2">
    <source>
        <dbReference type="ARBA" id="ARBA00022499"/>
    </source>
</evidence>
<evidence type="ECO:0000256" key="5">
    <source>
        <dbReference type="RuleBase" id="RU361182"/>
    </source>
</evidence>
<dbReference type="AlphaFoldDB" id="A0A4P9YBX5"/>
<keyword evidence="2" id="KW-1017">Isopeptide bond</keyword>
<feature type="non-terminal residue" evidence="6">
    <location>
        <position position="1"/>
    </location>
</feature>
<dbReference type="Pfam" id="PF09138">
    <property type="entry name" value="Urm1"/>
    <property type="match status" value="1"/>
</dbReference>
<evidence type="ECO:0000313" key="6">
    <source>
        <dbReference type="EMBL" id="RKP16766.1"/>
    </source>
</evidence>
<keyword evidence="4" id="KW-0833">Ubl conjugation pathway</keyword>
<dbReference type="GO" id="GO:0034227">
    <property type="term" value="P:tRNA thio-modification"/>
    <property type="evidence" value="ECO:0007669"/>
    <property type="project" value="InterPro"/>
</dbReference>
<dbReference type="InterPro" id="IPR012675">
    <property type="entry name" value="Beta-grasp_dom_sf"/>
</dbReference>
<keyword evidence="3 5" id="KW-0819">tRNA processing</keyword>
<dbReference type="Gene3D" id="3.10.20.30">
    <property type="match status" value="1"/>
</dbReference>